<organism evidence="2 3">
    <name type="scientific">Manduca sexta</name>
    <name type="common">Tobacco hawkmoth</name>
    <name type="synonym">Tobacco hornworm</name>
    <dbReference type="NCBI Taxonomy" id="7130"/>
    <lineage>
        <taxon>Eukaryota</taxon>
        <taxon>Metazoa</taxon>
        <taxon>Ecdysozoa</taxon>
        <taxon>Arthropoda</taxon>
        <taxon>Hexapoda</taxon>
        <taxon>Insecta</taxon>
        <taxon>Pterygota</taxon>
        <taxon>Neoptera</taxon>
        <taxon>Endopterygota</taxon>
        <taxon>Lepidoptera</taxon>
        <taxon>Glossata</taxon>
        <taxon>Ditrysia</taxon>
        <taxon>Bombycoidea</taxon>
        <taxon>Sphingidae</taxon>
        <taxon>Sphinginae</taxon>
        <taxon>Sphingini</taxon>
        <taxon>Manduca</taxon>
    </lineage>
</organism>
<name>A0A921ZW54_MANSE</name>
<comment type="caution">
    <text evidence="2">The sequence shown here is derived from an EMBL/GenBank/DDBJ whole genome shotgun (WGS) entry which is preliminary data.</text>
</comment>
<dbReference type="Pfam" id="PF10419">
    <property type="entry name" value="TFIIIC_sub6"/>
    <property type="match status" value="1"/>
</dbReference>
<accession>A0A921ZW54</accession>
<dbReference type="InterPro" id="IPR019481">
    <property type="entry name" value="TFIIIC_triple_barrel"/>
</dbReference>
<dbReference type="GO" id="GO:0000127">
    <property type="term" value="C:transcription factor TFIIIC complex"/>
    <property type="evidence" value="ECO:0007669"/>
    <property type="project" value="TreeGrafter"/>
</dbReference>
<proteinExistence type="predicted"/>
<dbReference type="InterPro" id="IPR042771">
    <property type="entry name" value="GTF3C6-like"/>
</dbReference>
<dbReference type="GO" id="GO:0006383">
    <property type="term" value="P:transcription by RNA polymerase III"/>
    <property type="evidence" value="ECO:0007669"/>
    <property type="project" value="InterPro"/>
</dbReference>
<reference evidence="2" key="2">
    <citation type="submission" date="2020-12" db="EMBL/GenBank/DDBJ databases">
        <authorList>
            <person name="Kanost M."/>
        </authorList>
    </citation>
    <scope>NUCLEOTIDE SEQUENCE</scope>
</reference>
<keyword evidence="3" id="KW-1185">Reference proteome</keyword>
<dbReference type="PANTHER" id="PTHR21860">
    <property type="entry name" value="TRANSCRIPTION INITIATION FACTOR IIIC TFIIIC , POLYPEPTIDE 6-RELATED"/>
    <property type="match status" value="1"/>
</dbReference>
<evidence type="ECO:0000313" key="2">
    <source>
        <dbReference type="EMBL" id="KAG6464363.1"/>
    </source>
</evidence>
<gene>
    <name evidence="2" type="ORF">O3G_MSEX014464</name>
</gene>
<protein>
    <recommendedName>
        <fullName evidence="1">Transcription factor TFIIIC triple barrel domain-containing protein</fullName>
    </recommendedName>
</protein>
<reference evidence="2" key="1">
    <citation type="journal article" date="2016" name="Insect Biochem. Mol. Biol.">
        <title>Multifaceted biological insights from a draft genome sequence of the tobacco hornworm moth, Manduca sexta.</title>
        <authorList>
            <person name="Kanost M.R."/>
            <person name="Arrese E.L."/>
            <person name="Cao X."/>
            <person name="Chen Y.R."/>
            <person name="Chellapilla S."/>
            <person name="Goldsmith M.R."/>
            <person name="Grosse-Wilde E."/>
            <person name="Heckel D.G."/>
            <person name="Herndon N."/>
            <person name="Jiang H."/>
            <person name="Papanicolaou A."/>
            <person name="Qu J."/>
            <person name="Soulages J.L."/>
            <person name="Vogel H."/>
            <person name="Walters J."/>
            <person name="Waterhouse R.M."/>
            <person name="Ahn S.J."/>
            <person name="Almeida F.C."/>
            <person name="An C."/>
            <person name="Aqrawi P."/>
            <person name="Bretschneider A."/>
            <person name="Bryant W.B."/>
            <person name="Bucks S."/>
            <person name="Chao H."/>
            <person name="Chevignon G."/>
            <person name="Christen J.M."/>
            <person name="Clarke D.F."/>
            <person name="Dittmer N.T."/>
            <person name="Ferguson L.C.F."/>
            <person name="Garavelou S."/>
            <person name="Gordon K.H.J."/>
            <person name="Gunaratna R.T."/>
            <person name="Han Y."/>
            <person name="Hauser F."/>
            <person name="He Y."/>
            <person name="Heidel-Fischer H."/>
            <person name="Hirsh A."/>
            <person name="Hu Y."/>
            <person name="Jiang H."/>
            <person name="Kalra D."/>
            <person name="Klinner C."/>
            <person name="Konig C."/>
            <person name="Kovar C."/>
            <person name="Kroll A.R."/>
            <person name="Kuwar S.S."/>
            <person name="Lee S.L."/>
            <person name="Lehman R."/>
            <person name="Li K."/>
            <person name="Li Z."/>
            <person name="Liang H."/>
            <person name="Lovelace S."/>
            <person name="Lu Z."/>
            <person name="Mansfield J.H."/>
            <person name="McCulloch K.J."/>
            <person name="Mathew T."/>
            <person name="Morton B."/>
            <person name="Muzny D.M."/>
            <person name="Neunemann D."/>
            <person name="Ongeri F."/>
            <person name="Pauchet Y."/>
            <person name="Pu L.L."/>
            <person name="Pyrousis I."/>
            <person name="Rao X.J."/>
            <person name="Redding A."/>
            <person name="Roesel C."/>
            <person name="Sanchez-Gracia A."/>
            <person name="Schaack S."/>
            <person name="Shukla A."/>
            <person name="Tetreau G."/>
            <person name="Wang Y."/>
            <person name="Xiong G.H."/>
            <person name="Traut W."/>
            <person name="Walsh T.K."/>
            <person name="Worley K.C."/>
            <person name="Wu D."/>
            <person name="Wu W."/>
            <person name="Wu Y.Q."/>
            <person name="Zhang X."/>
            <person name="Zou Z."/>
            <person name="Zucker H."/>
            <person name="Briscoe A.D."/>
            <person name="Burmester T."/>
            <person name="Clem R.J."/>
            <person name="Feyereisen R."/>
            <person name="Grimmelikhuijzen C.J.P."/>
            <person name="Hamodrakas S.J."/>
            <person name="Hansson B.S."/>
            <person name="Huguet E."/>
            <person name="Jermiin L.S."/>
            <person name="Lan Q."/>
            <person name="Lehman H.K."/>
            <person name="Lorenzen M."/>
            <person name="Merzendorfer H."/>
            <person name="Michalopoulos I."/>
            <person name="Morton D.B."/>
            <person name="Muthukrishnan S."/>
            <person name="Oakeshott J.G."/>
            <person name="Palmer W."/>
            <person name="Park Y."/>
            <person name="Passarelli A.L."/>
            <person name="Rozas J."/>
            <person name="Schwartz L.M."/>
            <person name="Smith W."/>
            <person name="Southgate A."/>
            <person name="Vilcinskas A."/>
            <person name="Vogt R."/>
            <person name="Wang P."/>
            <person name="Werren J."/>
            <person name="Yu X.Q."/>
            <person name="Zhou J.J."/>
            <person name="Brown S.J."/>
            <person name="Scherer S.E."/>
            <person name="Richards S."/>
            <person name="Blissard G.W."/>
        </authorList>
    </citation>
    <scope>NUCLEOTIDE SEQUENCE</scope>
</reference>
<dbReference type="AlphaFoldDB" id="A0A921ZW54"/>
<evidence type="ECO:0000313" key="3">
    <source>
        <dbReference type="Proteomes" id="UP000791440"/>
    </source>
</evidence>
<dbReference type="PANTHER" id="PTHR21860:SF2">
    <property type="entry name" value="GENERAL TRANSCRIPTION FACTOR 3C POLYPEPTIDE 6"/>
    <property type="match status" value="1"/>
</dbReference>
<sequence>MNSDISDCEEELLVYVEFKDNVDIENYKSIHVLGADGNRPIVQMDDMFFTGKYENPLGTYMFFEDDPNPQCEDSLFDKVPEKNLKYFCKTRKCLQVEHAYVTPKEGRDPNQPNQAVQPGDVIEPITFKTVKEAVDKFKESFNSTAVTTSTNEPTENVMDVCENQNMNP</sequence>
<evidence type="ECO:0000259" key="1">
    <source>
        <dbReference type="Pfam" id="PF10419"/>
    </source>
</evidence>
<dbReference type="OrthoDB" id="1877767at2759"/>
<dbReference type="EMBL" id="JH669150">
    <property type="protein sequence ID" value="KAG6464363.1"/>
    <property type="molecule type" value="Genomic_DNA"/>
</dbReference>
<dbReference type="Proteomes" id="UP000791440">
    <property type="component" value="Unassembled WGS sequence"/>
</dbReference>
<feature type="domain" description="Transcription factor TFIIIC triple barrel" evidence="1">
    <location>
        <begin position="10"/>
        <end position="101"/>
    </location>
</feature>
<dbReference type="Gene3D" id="2.60.40.4370">
    <property type="match status" value="1"/>
</dbReference>